<dbReference type="AlphaFoldDB" id="A0A3S5A5G4"/>
<accession>A0A3S5A5G4</accession>
<feature type="compositionally biased region" description="Acidic residues" evidence="1">
    <location>
        <begin position="62"/>
        <end position="80"/>
    </location>
</feature>
<evidence type="ECO:0000313" key="3">
    <source>
        <dbReference type="Proteomes" id="UP000784294"/>
    </source>
</evidence>
<evidence type="ECO:0000256" key="1">
    <source>
        <dbReference type="SAM" id="MobiDB-lite"/>
    </source>
</evidence>
<dbReference type="Proteomes" id="UP000784294">
    <property type="component" value="Unassembled WGS sequence"/>
</dbReference>
<feature type="compositionally biased region" description="Basic and acidic residues" evidence="1">
    <location>
        <begin position="1"/>
        <end position="11"/>
    </location>
</feature>
<reference evidence="2" key="1">
    <citation type="submission" date="2018-11" db="EMBL/GenBank/DDBJ databases">
        <authorList>
            <consortium name="Pathogen Informatics"/>
        </authorList>
    </citation>
    <scope>NUCLEOTIDE SEQUENCE</scope>
</reference>
<sequence length="221" mass="24313">MRPLETEKDDSNISESDGRSNSFSGASDTSSGMGGLARMSTRRCPAAAPMGKPKRRFKNGEYDDEQGEEHEEEYDEEESDIPVGGVGSVKLSSLYAGAHFAGYPSSAARQTVLSDAGHYPSTRITSPRVRRSSRDVEEAISSLQNQKKLSEGQHRYSNGRLLTDRISSSRLEDDLDLDDDRRVATGREGKSGRLSFGPSTFVPYNPLLHYILSWSSTDLLI</sequence>
<keyword evidence="3" id="KW-1185">Reference proteome</keyword>
<comment type="caution">
    <text evidence="2">The sequence shown here is derived from an EMBL/GenBank/DDBJ whole genome shotgun (WGS) entry which is preliminary data.</text>
</comment>
<proteinExistence type="predicted"/>
<evidence type="ECO:0000313" key="2">
    <source>
        <dbReference type="EMBL" id="VEL07529.1"/>
    </source>
</evidence>
<feature type="region of interest" description="Disordered" evidence="1">
    <location>
        <begin position="1"/>
        <end position="85"/>
    </location>
</feature>
<dbReference type="EMBL" id="CAAALY010001939">
    <property type="protein sequence ID" value="VEL07529.1"/>
    <property type="molecule type" value="Genomic_DNA"/>
</dbReference>
<protein>
    <submittedName>
        <fullName evidence="2">Uncharacterized protein</fullName>
    </submittedName>
</protein>
<gene>
    <name evidence="2" type="ORF">PXEA_LOCUS969</name>
</gene>
<organism evidence="2 3">
    <name type="scientific">Protopolystoma xenopodis</name>
    <dbReference type="NCBI Taxonomy" id="117903"/>
    <lineage>
        <taxon>Eukaryota</taxon>
        <taxon>Metazoa</taxon>
        <taxon>Spiralia</taxon>
        <taxon>Lophotrochozoa</taxon>
        <taxon>Platyhelminthes</taxon>
        <taxon>Monogenea</taxon>
        <taxon>Polyopisthocotylea</taxon>
        <taxon>Polystomatidea</taxon>
        <taxon>Polystomatidae</taxon>
        <taxon>Protopolystoma</taxon>
    </lineage>
</organism>
<name>A0A3S5A5G4_9PLAT</name>
<feature type="compositionally biased region" description="Polar residues" evidence="1">
    <location>
        <begin position="13"/>
        <end position="31"/>
    </location>
</feature>